<feature type="compositionally biased region" description="Low complexity" evidence="8">
    <location>
        <begin position="227"/>
        <end position="237"/>
    </location>
</feature>
<feature type="compositionally biased region" description="Low complexity" evidence="8">
    <location>
        <begin position="632"/>
        <end position="647"/>
    </location>
</feature>
<reference evidence="11" key="1">
    <citation type="submission" date="2022-07" db="EMBL/GenBank/DDBJ databases">
        <title>The genome of Lyophyllum shimeji provides insight into the initial evolution of ectomycorrhizal fungal genome.</title>
        <authorList>
            <person name="Kobayashi Y."/>
            <person name="Shibata T."/>
            <person name="Hirakawa H."/>
            <person name="Shigenobu S."/>
            <person name="Nishiyama T."/>
            <person name="Yamada A."/>
            <person name="Hasebe M."/>
            <person name="Kawaguchi M."/>
        </authorList>
    </citation>
    <scope>NUCLEOTIDE SEQUENCE</scope>
    <source>
        <strain evidence="11">AT787</strain>
    </source>
</reference>
<feature type="compositionally biased region" description="Polar residues" evidence="8">
    <location>
        <begin position="129"/>
        <end position="139"/>
    </location>
</feature>
<feature type="domain" description="Sec16 central conserved" evidence="10">
    <location>
        <begin position="762"/>
        <end position="897"/>
    </location>
</feature>
<feature type="compositionally biased region" description="Basic and acidic residues" evidence="8">
    <location>
        <begin position="1304"/>
        <end position="1320"/>
    </location>
</feature>
<dbReference type="GO" id="GO:0012507">
    <property type="term" value="C:ER to Golgi transport vesicle membrane"/>
    <property type="evidence" value="ECO:0007669"/>
    <property type="project" value="TreeGrafter"/>
</dbReference>
<feature type="compositionally biased region" description="Polar residues" evidence="8">
    <location>
        <begin position="552"/>
        <end position="569"/>
    </location>
</feature>
<feature type="region of interest" description="Disordered" evidence="8">
    <location>
        <begin position="1"/>
        <end position="702"/>
    </location>
</feature>
<feature type="compositionally biased region" description="Polar residues" evidence="8">
    <location>
        <begin position="1652"/>
        <end position="1665"/>
    </location>
</feature>
<feature type="compositionally biased region" description="Polar residues" evidence="8">
    <location>
        <begin position="512"/>
        <end position="527"/>
    </location>
</feature>
<evidence type="ECO:0000256" key="4">
    <source>
        <dbReference type="ARBA" id="ARBA00022824"/>
    </source>
</evidence>
<dbReference type="PANTHER" id="PTHR13402">
    <property type="entry name" value="RGPR-RELATED"/>
    <property type="match status" value="1"/>
</dbReference>
<evidence type="ECO:0000256" key="1">
    <source>
        <dbReference type="ARBA" id="ARBA00004397"/>
    </source>
</evidence>
<dbReference type="InterPro" id="IPR024340">
    <property type="entry name" value="Sec16_CCD"/>
</dbReference>
<feature type="compositionally biased region" description="Polar residues" evidence="8">
    <location>
        <begin position="391"/>
        <end position="415"/>
    </location>
</feature>
<feature type="region of interest" description="Disordered" evidence="8">
    <location>
        <begin position="1302"/>
        <end position="1344"/>
    </location>
</feature>
<comment type="similarity">
    <text evidence="2 7">Belongs to the SEC16 family.</text>
</comment>
<dbReference type="Pfam" id="PF12932">
    <property type="entry name" value="Sec16"/>
    <property type="match status" value="1"/>
</dbReference>
<comment type="caution">
    <text evidence="11">The sequence shown here is derived from an EMBL/GenBank/DDBJ whole genome shotgun (WGS) entry which is preliminary data.</text>
</comment>
<sequence>MNGVEAAASLFGSEEPASDPFATLGAGPAAQSSAHDLFNEDGASGASDFLNASQDPFTSGNNAEQDTSQYYTQPESTANYFTASNYTDSGASGTNQQGWYDQQGHWQSYEQPEQRAGRGTIATPASYIPEQQQYTTAGSTYEPYTPATNNDAPPVNAAPQTQSPYNAYTVPQPTSNYLPSQPRATTTSTYSQYTYTPSAPQAPASQYTPSYSGASQTPYGGVQAEQVAPPRTSSSAVVPPPVPAPATTITRPKISNAYDPPFPTTTKANRRGARTTSGQPSYGHGANVYETMSPPVGGYTPSSQTSPYVSHTPPPPQAAPPQRLPPPPPAQAQVPSQSLPPPPTRGTAPPVQPSNNQGGGYGVPSESGPIKDYAAGATSYGNGIPEGFSLESPSQDAGPWTSQLSGPESAPSTVGHSGAPADSHASGQYEDPEASSPDPPAEPKPDYDSYAVPSQSGDERFRPPPASPPAPALGSPLSLASSIRASTPNQHSLPPSPILKGQQGHSGPFVDSVTSSARRTASPQSFMEPSRERTPDSDAHTASRDTARTADVRSSQQALNSQLRSSSPALSFVNGVRSPPVAGATNPYVPKSVVGGVEGASVPANLPNGHSSAPPDPYAPKLHMNGYRGERTTSPSSFTAPSAAGPPQTAKTYPATNPYAPQRGDLRNRSMSNSSMLSSTSTGPEDPYAPSQRARRIPSEADYGNYSSRYNYANGQEASHPSTLHPEYAVQELPMKSFQTPYAPSPSLLGANDPLGRTSARVPVISFGFGGKLVTCFHGADQLSTGFDVALSSRNSTGVHIRVLNSLIPQSALDTSTASFPGPLHGDPGSPTTSLVRTGVTSQTKTKKAKVTKYLSERTDELALGLRYITPDSIESCRAEGKLVLVKLLQLMVEHDGRLTGTPQLDIAVRTALVPRLEGTFGVNNGFAAVADTQGAAPTSTYSALPGSSNDSQGTTISVTTLRSSALDKIQDFLLRGERRQAYHYALDEKLWAHAMVIASSIDKEAWKEVVGEFLRTELGDAQSGDRPSTQPNGRESLRTAYSLFSGQGAASVHELVPQNLLTRVNGRLQPQLPPHLTPRTPNFAAMPVPTANLPLEILSKWAETAAMMLSSSMSQETSSALTALGDYLAANQLFEAAHVCYLLAPQTSPLGGICHPSARIIVVGSRNPQTWPGFAKDQDPLIFSEIVEFALSLATPSKGQDAFSGIAHLQAYRFIRATALAEIGDIQQANRYCDAITATINRNSPYSTPALLDQLKGLSDRIGGVTQVDKSFWTGAKLSKPSLDTIGGWLEGRFTKLVTGEADMEKSPEEMTSKPDDRGFSGPFAHYSEISSTTPSARSSPQPTVVNLNVLPPARSGSAMATTSSYAHPQIDRASSAMDYVRRKPSPGPRVVSANAATTSFANVPSFGQALESHHYSPNDDLVTPRPSLTGEESQSAAQEATWWGGTAYAEDTASRTPTASTFLRVDETTVQASTSSDGFISLMDTAAYSVGPASPAKNMSQLSPGPGEEDEEDLGFGNSSSRRERREKSSDSSEQNSTSSPEPAKPAAPPEPENKPAPAAGGWFSRWWKKSDASPGPIKASLGEESSFYYDPDLKRWVNKKAGGVEVAKAATPPPPPSRAQTASPGMTGPRPPGVSDPKPPPGRSASAIDLSTSPPSRTTMRVRSNLVPTPDSAPSTPTGTRLAPPGPPPGRPKSQASKRNVRSRYVDVFQQESGA</sequence>
<feature type="compositionally biased region" description="Polar residues" evidence="8">
    <location>
        <begin position="50"/>
        <end position="111"/>
    </location>
</feature>
<keyword evidence="7" id="KW-0472">Membrane</keyword>
<evidence type="ECO:0000313" key="11">
    <source>
        <dbReference type="EMBL" id="GLB34938.1"/>
    </source>
</evidence>
<dbReference type="EMBL" id="BRPK01000002">
    <property type="protein sequence ID" value="GLB34938.1"/>
    <property type="molecule type" value="Genomic_DNA"/>
</dbReference>
<keyword evidence="7" id="KW-0653">Protein transport</keyword>
<dbReference type="Gene3D" id="1.25.40.1030">
    <property type="match status" value="1"/>
</dbReference>
<keyword evidence="7" id="KW-0072">Autophagy</keyword>
<keyword evidence="4 7" id="KW-0256">Endoplasmic reticulum</keyword>
<dbReference type="InterPro" id="IPR024298">
    <property type="entry name" value="Sec16_Sec23-bd"/>
</dbReference>
<feature type="compositionally biased region" description="Low complexity" evidence="8">
    <location>
        <begin position="472"/>
        <end position="482"/>
    </location>
</feature>
<evidence type="ECO:0000259" key="10">
    <source>
        <dbReference type="Pfam" id="PF12932"/>
    </source>
</evidence>
<feature type="region of interest" description="Disordered" evidence="8">
    <location>
        <begin position="818"/>
        <end position="841"/>
    </location>
</feature>
<proteinExistence type="inferred from homology"/>
<evidence type="ECO:0000256" key="8">
    <source>
        <dbReference type="SAM" id="MobiDB-lite"/>
    </source>
</evidence>
<feature type="compositionally biased region" description="Polar residues" evidence="8">
    <location>
        <begin position="203"/>
        <end position="218"/>
    </location>
</feature>
<feature type="region of interest" description="Disordered" evidence="8">
    <location>
        <begin position="1608"/>
        <end position="1718"/>
    </location>
</feature>
<dbReference type="PANTHER" id="PTHR13402:SF6">
    <property type="entry name" value="SECRETORY 16, ISOFORM I"/>
    <property type="match status" value="1"/>
</dbReference>
<dbReference type="GO" id="GO:0015031">
    <property type="term" value="P:protein transport"/>
    <property type="evidence" value="ECO:0007669"/>
    <property type="project" value="UniProtKB-KW"/>
</dbReference>
<comment type="subcellular location">
    <subcellularLocation>
        <location evidence="1">Endoplasmic reticulum membrane</location>
        <topology evidence="1">Peripheral membrane protein</topology>
        <orientation evidence="1">Cytoplasmic side</orientation>
    </subcellularLocation>
</comment>
<feature type="compositionally biased region" description="Low complexity" evidence="8">
    <location>
        <begin position="669"/>
        <end position="682"/>
    </location>
</feature>
<dbReference type="CDD" id="cd09233">
    <property type="entry name" value="ACE1-Sec16-like"/>
    <property type="match status" value="1"/>
</dbReference>
<evidence type="ECO:0000256" key="6">
    <source>
        <dbReference type="ARBA" id="ARBA00024687"/>
    </source>
</evidence>
<feature type="compositionally biased region" description="Polar residues" evidence="8">
    <location>
        <begin position="300"/>
        <end position="309"/>
    </location>
</feature>
<accession>A0A9P3PGD4</accession>
<dbReference type="GO" id="GO:0070973">
    <property type="term" value="P:protein localization to endoplasmic reticulum exit site"/>
    <property type="evidence" value="ECO:0007669"/>
    <property type="project" value="TreeGrafter"/>
</dbReference>
<protein>
    <recommendedName>
        <fullName evidence="7">Protein transport protein sec16</fullName>
    </recommendedName>
</protein>
<feature type="domain" description="Sec16 Sec23-binding" evidence="9">
    <location>
        <begin position="970"/>
        <end position="1302"/>
    </location>
</feature>
<feature type="compositionally biased region" description="Low complexity" evidence="8">
    <location>
        <begin position="185"/>
        <end position="198"/>
    </location>
</feature>
<keyword evidence="5 7" id="KW-0931">ER-Golgi transport</keyword>
<evidence type="ECO:0000259" key="9">
    <source>
        <dbReference type="Pfam" id="PF12931"/>
    </source>
</evidence>
<evidence type="ECO:0000256" key="3">
    <source>
        <dbReference type="ARBA" id="ARBA00022448"/>
    </source>
</evidence>
<feature type="compositionally biased region" description="Pro residues" evidence="8">
    <location>
        <begin position="1632"/>
        <end position="1645"/>
    </location>
</feature>
<feature type="compositionally biased region" description="Pro residues" evidence="8">
    <location>
        <begin position="312"/>
        <end position="330"/>
    </location>
</feature>
<feature type="compositionally biased region" description="Polar residues" evidence="8">
    <location>
        <begin position="830"/>
        <end position="841"/>
    </location>
</feature>
<feature type="compositionally biased region" description="Polar residues" evidence="8">
    <location>
        <begin position="483"/>
        <end position="493"/>
    </location>
</feature>
<feature type="compositionally biased region" description="Low complexity" evidence="8">
    <location>
        <begin position="1534"/>
        <end position="1544"/>
    </location>
</feature>
<dbReference type="GO" id="GO:0007030">
    <property type="term" value="P:Golgi organization"/>
    <property type="evidence" value="ECO:0007669"/>
    <property type="project" value="TreeGrafter"/>
</dbReference>
<evidence type="ECO:0000256" key="2">
    <source>
        <dbReference type="ARBA" id="ARBA00005927"/>
    </source>
</evidence>
<dbReference type="OrthoDB" id="8918678at2759"/>
<keyword evidence="3 7" id="KW-0813">Transport</keyword>
<dbReference type="GO" id="GO:0016192">
    <property type="term" value="P:vesicle-mediated transport"/>
    <property type="evidence" value="ECO:0007669"/>
    <property type="project" value="UniProtKB-KW"/>
</dbReference>
<feature type="region of interest" description="Disordered" evidence="8">
    <location>
        <begin position="1413"/>
        <end position="1441"/>
    </location>
</feature>
<feature type="compositionally biased region" description="Polar residues" evidence="8">
    <location>
        <begin position="158"/>
        <end position="184"/>
    </location>
</feature>
<feature type="region of interest" description="Disordered" evidence="8">
    <location>
        <begin position="1494"/>
        <end position="1593"/>
    </location>
</feature>
<organism evidence="11 12">
    <name type="scientific">Lyophyllum shimeji</name>
    <name type="common">Hon-shimeji</name>
    <name type="synonym">Tricholoma shimeji</name>
    <dbReference type="NCBI Taxonomy" id="47721"/>
    <lineage>
        <taxon>Eukaryota</taxon>
        <taxon>Fungi</taxon>
        <taxon>Dikarya</taxon>
        <taxon>Basidiomycota</taxon>
        <taxon>Agaricomycotina</taxon>
        <taxon>Agaricomycetes</taxon>
        <taxon>Agaricomycetidae</taxon>
        <taxon>Agaricales</taxon>
        <taxon>Tricholomatineae</taxon>
        <taxon>Lyophyllaceae</taxon>
        <taxon>Lyophyllum</taxon>
    </lineage>
</organism>
<feature type="compositionally biased region" description="Basic and acidic residues" evidence="8">
    <location>
        <begin position="1523"/>
        <end position="1533"/>
    </location>
</feature>
<dbReference type="Proteomes" id="UP001063166">
    <property type="component" value="Unassembled WGS sequence"/>
</dbReference>
<comment type="function">
    <text evidence="6 7">Involved in the initiation of assembly of the COPII coat required for the formation of transport vesicles from the endoplasmic reticulum (ER) and the selection of cargo molecules. Also involved in autophagy.</text>
</comment>
<gene>
    <name evidence="11" type="ORF">LshimejAT787_0205030</name>
</gene>
<keyword evidence="12" id="KW-1185">Reference proteome</keyword>
<dbReference type="GO" id="GO:0070971">
    <property type="term" value="C:endoplasmic reticulum exit site"/>
    <property type="evidence" value="ECO:0007669"/>
    <property type="project" value="TreeGrafter"/>
</dbReference>
<dbReference type="Pfam" id="PF12931">
    <property type="entry name" value="TPR_Sec16"/>
    <property type="match status" value="1"/>
</dbReference>
<evidence type="ECO:0000313" key="12">
    <source>
        <dbReference type="Proteomes" id="UP001063166"/>
    </source>
</evidence>
<feature type="compositionally biased region" description="Basic and acidic residues" evidence="8">
    <location>
        <begin position="529"/>
        <end position="551"/>
    </location>
</feature>
<evidence type="ECO:0000256" key="5">
    <source>
        <dbReference type="ARBA" id="ARBA00022892"/>
    </source>
</evidence>
<dbReference type="GO" id="GO:0005789">
    <property type="term" value="C:endoplasmic reticulum membrane"/>
    <property type="evidence" value="ECO:0007669"/>
    <property type="project" value="UniProtKB-SubCell"/>
</dbReference>
<feature type="compositionally biased region" description="Polar residues" evidence="8">
    <location>
        <begin position="1330"/>
        <end position="1344"/>
    </location>
</feature>
<evidence type="ECO:0000256" key="7">
    <source>
        <dbReference type="RuleBase" id="RU364101"/>
    </source>
</evidence>
<name>A0A9P3PGD4_LYOSH</name>
<dbReference type="GO" id="GO:0006914">
    <property type="term" value="P:autophagy"/>
    <property type="evidence" value="ECO:0007669"/>
    <property type="project" value="UniProtKB-KW"/>
</dbReference>